<organism evidence="2 3">
    <name type="scientific">Symmachiella dynata</name>
    <dbReference type="NCBI Taxonomy" id="2527995"/>
    <lineage>
        <taxon>Bacteria</taxon>
        <taxon>Pseudomonadati</taxon>
        <taxon>Planctomycetota</taxon>
        <taxon>Planctomycetia</taxon>
        <taxon>Planctomycetales</taxon>
        <taxon>Planctomycetaceae</taxon>
        <taxon>Symmachiella</taxon>
    </lineage>
</organism>
<keyword evidence="1" id="KW-0812">Transmembrane</keyword>
<gene>
    <name evidence="2" type="ORF">Mal52_07060</name>
</gene>
<feature type="transmembrane region" description="Helical" evidence="1">
    <location>
        <begin position="159"/>
        <end position="177"/>
    </location>
</feature>
<feature type="transmembrane region" description="Helical" evidence="1">
    <location>
        <begin position="385"/>
        <end position="402"/>
    </location>
</feature>
<feature type="transmembrane region" description="Helical" evidence="1">
    <location>
        <begin position="189"/>
        <end position="222"/>
    </location>
</feature>
<dbReference type="EMBL" id="CP036276">
    <property type="protein sequence ID" value="QDU42250.1"/>
    <property type="molecule type" value="Genomic_DNA"/>
</dbReference>
<dbReference type="Proteomes" id="UP000319383">
    <property type="component" value="Chromosome"/>
</dbReference>
<proteinExistence type="predicted"/>
<sequence length="566" mass="63967">MPTSIPTQTPSASVASPLPYLEYQRFNLQPLAHLERWVWGFIFLGIAARSLRFLLCVPLWPDEAYLAASYLDHGYLEMLTKPLAFHQVAPPGYLWIQLTIVKLLGFNEYSLRLFSLITGIAGLFVFRHLASRLTSGIAYLFCVAMYAVAYPAVRYSAEAKPYGCDLFVGMVLAALYVEWYQRGRSLKWLGILAAASCSLLWFSLPSVFVSGGLSLAVGWSLYHHREWKQVPAYLVWNVLLLGSFVGLQIALRQMATADLQGMRECWERAFPPLDNPLHTLHWFVYMLTGEVAPFPVGSMRGGSSGTVLCCLIAVVCLWSNRRVDLAILFLAPLGLNLVAAGMQRYPFGGGVRFTLYSGTAFCFLTGLGAACIAAWFTKRFPSRKVVLTVLVGLTLIGGGSMMRDFFRPYKTRDILRTRGFAQWFWFNKAYDAELVCLKTDLNLDFSPSTFEGSVSSLYLCNQKIYSQRHKAGQPPDLTRVSADHPLRCAMFRDARWHFDQEGFDAWLAKMQESYELLAHEQYPFQVLHKDKEFKHNCYVDLYEFVPKPQAAQGRKIRTAFDAPGVH</sequence>
<dbReference type="AlphaFoldDB" id="A0A517ZIE7"/>
<feature type="transmembrane region" description="Helical" evidence="1">
    <location>
        <begin position="302"/>
        <end position="318"/>
    </location>
</feature>
<keyword evidence="3" id="KW-1185">Reference proteome</keyword>
<feature type="transmembrane region" description="Helical" evidence="1">
    <location>
        <begin position="234"/>
        <end position="255"/>
    </location>
</feature>
<evidence type="ECO:0000256" key="1">
    <source>
        <dbReference type="SAM" id="Phobius"/>
    </source>
</evidence>
<feature type="transmembrane region" description="Helical" evidence="1">
    <location>
        <begin position="355"/>
        <end position="376"/>
    </location>
</feature>
<feature type="transmembrane region" description="Helical" evidence="1">
    <location>
        <begin position="325"/>
        <end position="343"/>
    </location>
</feature>
<dbReference type="KEGG" id="sdyn:Mal52_07060"/>
<dbReference type="RefSeq" id="WP_145374321.1">
    <property type="nucleotide sequence ID" value="NZ_CP036276.1"/>
</dbReference>
<name>A0A517ZIE7_9PLAN</name>
<evidence type="ECO:0000313" key="3">
    <source>
        <dbReference type="Proteomes" id="UP000319383"/>
    </source>
</evidence>
<keyword evidence="1" id="KW-1133">Transmembrane helix</keyword>
<feature type="transmembrane region" description="Helical" evidence="1">
    <location>
        <begin position="109"/>
        <end position="126"/>
    </location>
</feature>
<reference evidence="2 3" key="1">
    <citation type="submission" date="2019-02" db="EMBL/GenBank/DDBJ databases">
        <title>Deep-cultivation of Planctomycetes and their phenomic and genomic characterization uncovers novel biology.</title>
        <authorList>
            <person name="Wiegand S."/>
            <person name="Jogler M."/>
            <person name="Boedeker C."/>
            <person name="Pinto D."/>
            <person name="Vollmers J."/>
            <person name="Rivas-Marin E."/>
            <person name="Kohn T."/>
            <person name="Peeters S.H."/>
            <person name="Heuer A."/>
            <person name="Rast P."/>
            <person name="Oberbeckmann S."/>
            <person name="Bunk B."/>
            <person name="Jeske O."/>
            <person name="Meyerdierks A."/>
            <person name="Storesund J.E."/>
            <person name="Kallscheuer N."/>
            <person name="Luecker S."/>
            <person name="Lage O.M."/>
            <person name="Pohl T."/>
            <person name="Merkel B.J."/>
            <person name="Hornburger P."/>
            <person name="Mueller R.-W."/>
            <person name="Bruemmer F."/>
            <person name="Labrenz M."/>
            <person name="Spormann A.M."/>
            <person name="Op den Camp H."/>
            <person name="Overmann J."/>
            <person name="Amann R."/>
            <person name="Jetten M.S.M."/>
            <person name="Mascher T."/>
            <person name="Medema M.H."/>
            <person name="Devos D.P."/>
            <person name="Kaster A.-K."/>
            <person name="Ovreas L."/>
            <person name="Rohde M."/>
            <person name="Galperin M.Y."/>
            <person name="Jogler C."/>
        </authorList>
    </citation>
    <scope>NUCLEOTIDE SEQUENCE [LARGE SCALE GENOMIC DNA]</scope>
    <source>
        <strain evidence="2 3">Mal52</strain>
    </source>
</reference>
<feature type="transmembrane region" description="Helical" evidence="1">
    <location>
        <begin position="133"/>
        <end position="153"/>
    </location>
</feature>
<accession>A0A517ZIE7</accession>
<keyword evidence="1" id="KW-0472">Membrane</keyword>
<protein>
    <submittedName>
        <fullName evidence="2">Uncharacterized protein</fullName>
    </submittedName>
</protein>
<evidence type="ECO:0000313" key="2">
    <source>
        <dbReference type="EMBL" id="QDU42250.1"/>
    </source>
</evidence>